<dbReference type="InterPro" id="IPR011009">
    <property type="entry name" value="Kinase-like_dom_sf"/>
</dbReference>
<evidence type="ECO:0000256" key="4">
    <source>
        <dbReference type="ARBA" id="ARBA00022553"/>
    </source>
</evidence>
<dbReference type="GO" id="GO:0004674">
    <property type="term" value="F:protein serine/threonine kinase activity"/>
    <property type="evidence" value="ECO:0007669"/>
    <property type="project" value="UniProtKB-KW"/>
</dbReference>
<dbReference type="Gramene" id="Psat4g054760.1">
    <property type="protein sequence ID" value="Psat4g054760.1.cds"/>
    <property type="gene ID" value="Psat4g054760"/>
</dbReference>
<keyword evidence="3 12" id="KW-0723">Serine/threonine-protein kinase</keyword>
<dbReference type="SUPFAM" id="SSF56112">
    <property type="entry name" value="Protein kinase-like (PK-like)"/>
    <property type="match status" value="1"/>
</dbReference>
<accession>A0A9D4XDV2</accession>
<dbReference type="GO" id="GO:0009651">
    <property type="term" value="P:response to salt stress"/>
    <property type="evidence" value="ECO:0007669"/>
    <property type="project" value="UniProtKB-ARBA"/>
</dbReference>
<dbReference type="Gramene" id="PSAT_LOCUS17789_t1">
    <property type="protein sequence ID" value="CAL5198318.1"/>
    <property type="gene ID" value="PSAT_LOCUS17789"/>
</dbReference>
<dbReference type="SMART" id="SM00133">
    <property type="entry name" value="S_TK_X"/>
    <property type="match status" value="1"/>
</dbReference>
<organism evidence="16 17">
    <name type="scientific">Pisum sativum</name>
    <name type="common">Garden pea</name>
    <name type="synonym">Lathyrus oleraceus</name>
    <dbReference type="NCBI Taxonomy" id="3888"/>
    <lineage>
        <taxon>Eukaryota</taxon>
        <taxon>Viridiplantae</taxon>
        <taxon>Streptophyta</taxon>
        <taxon>Embryophyta</taxon>
        <taxon>Tracheophyta</taxon>
        <taxon>Spermatophyta</taxon>
        <taxon>Magnoliopsida</taxon>
        <taxon>eudicotyledons</taxon>
        <taxon>Gunneridae</taxon>
        <taxon>Pentapetalae</taxon>
        <taxon>rosids</taxon>
        <taxon>fabids</taxon>
        <taxon>Fabales</taxon>
        <taxon>Fabaceae</taxon>
        <taxon>Papilionoideae</taxon>
        <taxon>50 kb inversion clade</taxon>
        <taxon>NPAAA clade</taxon>
        <taxon>Hologalegina</taxon>
        <taxon>IRL clade</taxon>
        <taxon>Fabeae</taxon>
        <taxon>Lathyrus</taxon>
    </lineage>
</organism>
<evidence type="ECO:0000256" key="6">
    <source>
        <dbReference type="ARBA" id="ARBA00022741"/>
    </source>
</evidence>
<reference evidence="16 17" key="1">
    <citation type="journal article" date="2022" name="Nat. Genet.">
        <title>Improved pea reference genome and pan-genome highlight genomic features and evolutionary characteristics.</title>
        <authorList>
            <person name="Yang T."/>
            <person name="Liu R."/>
            <person name="Luo Y."/>
            <person name="Hu S."/>
            <person name="Wang D."/>
            <person name="Wang C."/>
            <person name="Pandey M.K."/>
            <person name="Ge S."/>
            <person name="Xu Q."/>
            <person name="Li N."/>
            <person name="Li G."/>
            <person name="Huang Y."/>
            <person name="Saxena R.K."/>
            <person name="Ji Y."/>
            <person name="Li M."/>
            <person name="Yan X."/>
            <person name="He Y."/>
            <person name="Liu Y."/>
            <person name="Wang X."/>
            <person name="Xiang C."/>
            <person name="Varshney R.K."/>
            <person name="Ding H."/>
            <person name="Gao S."/>
            <person name="Zong X."/>
        </authorList>
    </citation>
    <scope>NUCLEOTIDE SEQUENCE [LARGE SCALE GENOMIC DNA]</scope>
    <source>
        <strain evidence="16 17">cv. Zhongwan 6</strain>
    </source>
</reference>
<evidence type="ECO:0000256" key="2">
    <source>
        <dbReference type="ARBA" id="ARBA00012513"/>
    </source>
</evidence>
<dbReference type="EC" id="2.7.11.1" evidence="2"/>
<dbReference type="EMBL" id="JAMSHJ010000004">
    <property type="protein sequence ID" value="KAI5416881.1"/>
    <property type="molecule type" value="Genomic_DNA"/>
</dbReference>
<feature type="domain" description="Protein kinase" evidence="14">
    <location>
        <begin position="92"/>
        <end position="355"/>
    </location>
</feature>
<keyword evidence="4" id="KW-0597">Phosphoprotein</keyword>
<dbReference type="Gene3D" id="3.30.200.20">
    <property type="entry name" value="Phosphorylase Kinase, domain 1"/>
    <property type="match status" value="1"/>
</dbReference>
<name>A0A9D4XDV2_PEA</name>
<dbReference type="PROSITE" id="PS50011">
    <property type="entry name" value="PROTEIN_KINASE_DOM"/>
    <property type="match status" value="1"/>
</dbReference>
<gene>
    <name evidence="16" type="ORF">KIW84_041761</name>
</gene>
<keyword evidence="8 11" id="KW-0067">ATP-binding</keyword>
<comment type="caution">
    <text evidence="16">The sequence shown here is derived from an EMBL/GenBank/DDBJ whole genome shotgun (WGS) entry which is preliminary data.</text>
</comment>
<evidence type="ECO:0000256" key="11">
    <source>
        <dbReference type="PROSITE-ProRule" id="PRU10141"/>
    </source>
</evidence>
<dbReference type="GO" id="GO:0005524">
    <property type="term" value="F:ATP binding"/>
    <property type="evidence" value="ECO:0007669"/>
    <property type="project" value="UniProtKB-UniRule"/>
</dbReference>
<dbReference type="Pfam" id="PF00069">
    <property type="entry name" value="Pkinase"/>
    <property type="match status" value="1"/>
</dbReference>
<keyword evidence="17" id="KW-1185">Reference proteome</keyword>
<dbReference type="FunFam" id="3.30.200.20:FF:000048">
    <property type="entry name" value="Non-specific serine/threonine protein kinase"/>
    <property type="match status" value="1"/>
</dbReference>
<feature type="binding site" evidence="11">
    <location>
        <position position="128"/>
    </location>
    <ligand>
        <name>ATP</name>
        <dbReference type="ChEBI" id="CHEBI:30616"/>
    </ligand>
</feature>
<evidence type="ECO:0000256" key="13">
    <source>
        <dbReference type="SAM" id="MobiDB-lite"/>
    </source>
</evidence>
<dbReference type="InterPro" id="IPR017441">
    <property type="entry name" value="Protein_kinase_ATP_BS"/>
</dbReference>
<keyword evidence="5" id="KW-0808">Transferase</keyword>
<dbReference type="SMART" id="SM00220">
    <property type="entry name" value="S_TKc"/>
    <property type="match status" value="1"/>
</dbReference>
<evidence type="ECO:0000256" key="8">
    <source>
        <dbReference type="ARBA" id="ARBA00022840"/>
    </source>
</evidence>
<keyword evidence="7" id="KW-0418">Kinase</keyword>
<dbReference type="Gramene" id="Psat04G0176100-T1">
    <property type="protein sequence ID" value="KAI5416881.1"/>
    <property type="gene ID" value="KIW84_041761"/>
</dbReference>
<evidence type="ECO:0000313" key="16">
    <source>
        <dbReference type="EMBL" id="KAI5416881.1"/>
    </source>
</evidence>
<protein>
    <recommendedName>
        <fullName evidence="2">non-specific serine/threonine protein kinase</fullName>
        <ecNumber evidence="2">2.7.11.1</ecNumber>
    </recommendedName>
</protein>
<dbReference type="Gene3D" id="1.10.510.10">
    <property type="entry name" value="Transferase(Phosphotransferase) domain 1"/>
    <property type="match status" value="1"/>
</dbReference>
<evidence type="ECO:0000259" key="15">
    <source>
        <dbReference type="PROSITE" id="PS51285"/>
    </source>
</evidence>
<dbReference type="OrthoDB" id="63267at2759"/>
<comment type="catalytic activity">
    <reaction evidence="9">
        <text>L-threonyl-[protein] + ATP = O-phospho-L-threonyl-[protein] + ADP + H(+)</text>
        <dbReference type="Rhea" id="RHEA:46608"/>
        <dbReference type="Rhea" id="RHEA-COMP:11060"/>
        <dbReference type="Rhea" id="RHEA-COMP:11605"/>
        <dbReference type="ChEBI" id="CHEBI:15378"/>
        <dbReference type="ChEBI" id="CHEBI:30013"/>
        <dbReference type="ChEBI" id="CHEBI:30616"/>
        <dbReference type="ChEBI" id="CHEBI:61977"/>
        <dbReference type="ChEBI" id="CHEBI:456216"/>
        <dbReference type="EC" id="2.7.11.1"/>
    </reaction>
</comment>
<evidence type="ECO:0000256" key="1">
    <source>
        <dbReference type="ARBA" id="ARBA00009804"/>
    </source>
</evidence>
<dbReference type="GO" id="GO:0005634">
    <property type="term" value="C:nucleus"/>
    <property type="evidence" value="ECO:0007669"/>
    <property type="project" value="UniProtKB-ARBA"/>
</dbReference>
<dbReference type="PANTHER" id="PTHR24351">
    <property type="entry name" value="RIBOSOMAL PROTEIN S6 KINASE"/>
    <property type="match status" value="1"/>
</dbReference>
<comment type="catalytic activity">
    <reaction evidence="10">
        <text>L-seryl-[protein] + ATP = O-phospho-L-seryl-[protein] + ADP + H(+)</text>
        <dbReference type="Rhea" id="RHEA:17989"/>
        <dbReference type="Rhea" id="RHEA-COMP:9863"/>
        <dbReference type="Rhea" id="RHEA-COMP:11604"/>
        <dbReference type="ChEBI" id="CHEBI:15378"/>
        <dbReference type="ChEBI" id="CHEBI:29999"/>
        <dbReference type="ChEBI" id="CHEBI:30616"/>
        <dbReference type="ChEBI" id="CHEBI:83421"/>
        <dbReference type="ChEBI" id="CHEBI:456216"/>
        <dbReference type="EC" id="2.7.11.1"/>
    </reaction>
</comment>
<comment type="similarity">
    <text evidence="1">Belongs to the protein kinase superfamily. AGC Ser/Thr protein kinase family. S6 kinase subfamily.</text>
</comment>
<feature type="domain" description="AGC-kinase C-terminal" evidence="15">
    <location>
        <begin position="356"/>
        <end position="424"/>
    </location>
</feature>
<proteinExistence type="inferred from homology"/>
<dbReference type="GO" id="GO:0045727">
    <property type="term" value="P:positive regulation of translation"/>
    <property type="evidence" value="ECO:0007669"/>
    <property type="project" value="UniProtKB-ARBA"/>
</dbReference>
<dbReference type="InterPro" id="IPR017892">
    <property type="entry name" value="Pkinase_C"/>
</dbReference>
<dbReference type="AlphaFoldDB" id="A0A9D4XDV2"/>
<dbReference type="GO" id="GO:0009409">
    <property type="term" value="P:response to cold"/>
    <property type="evidence" value="ECO:0007669"/>
    <property type="project" value="UniProtKB-ARBA"/>
</dbReference>
<evidence type="ECO:0000259" key="14">
    <source>
        <dbReference type="PROSITE" id="PS50011"/>
    </source>
</evidence>
<evidence type="ECO:0000313" key="17">
    <source>
        <dbReference type="Proteomes" id="UP001058974"/>
    </source>
</evidence>
<evidence type="ECO:0000256" key="9">
    <source>
        <dbReference type="ARBA" id="ARBA00047899"/>
    </source>
</evidence>
<keyword evidence="6 11" id="KW-0547">Nucleotide-binding</keyword>
<dbReference type="Proteomes" id="UP001058974">
    <property type="component" value="Chromosome 4"/>
</dbReference>
<feature type="region of interest" description="Disordered" evidence="13">
    <location>
        <begin position="1"/>
        <end position="59"/>
    </location>
</feature>
<dbReference type="PROSITE" id="PS51285">
    <property type="entry name" value="AGC_KINASE_CTER"/>
    <property type="match status" value="1"/>
</dbReference>
<feature type="compositionally biased region" description="Pro residues" evidence="13">
    <location>
        <begin position="10"/>
        <end position="29"/>
    </location>
</feature>
<evidence type="ECO:0000256" key="3">
    <source>
        <dbReference type="ARBA" id="ARBA00022527"/>
    </source>
</evidence>
<dbReference type="Pfam" id="PF00433">
    <property type="entry name" value="Pkinase_C"/>
    <property type="match status" value="1"/>
</dbReference>
<evidence type="ECO:0000256" key="12">
    <source>
        <dbReference type="RuleBase" id="RU000304"/>
    </source>
</evidence>
<dbReference type="FunFam" id="1.10.510.10:FF:000297">
    <property type="entry name" value="Non-specific serine/threonine protein kinase"/>
    <property type="match status" value="1"/>
</dbReference>
<dbReference type="PROSITE" id="PS00108">
    <property type="entry name" value="PROTEIN_KINASE_ST"/>
    <property type="match status" value="1"/>
</dbReference>
<dbReference type="PROSITE" id="PS00107">
    <property type="entry name" value="PROTEIN_KINASE_ATP"/>
    <property type="match status" value="1"/>
</dbReference>
<dbReference type="InterPro" id="IPR000719">
    <property type="entry name" value="Prot_kinase_dom"/>
</dbReference>
<dbReference type="InterPro" id="IPR000961">
    <property type="entry name" value="AGC-kinase_C"/>
</dbReference>
<evidence type="ECO:0000256" key="10">
    <source>
        <dbReference type="ARBA" id="ARBA00048679"/>
    </source>
</evidence>
<evidence type="ECO:0000256" key="7">
    <source>
        <dbReference type="ARBA" id="ARBA00022777"/>
    </source>
</evidence>
<dbReference type="InterPro" id="IPR008271">
    <property type="entry name" value="Ser/Thr_kinase_AS"/>
</dbReference>
<sequence length="424" mass="47841">MASNLTNLTIPPPPPPSSSYRPPIDPNPSPQIIYSRSHSFVGPSPLIPPPSDDTNTNNNSLFFLDELASNSDEENDDQIQPPFQHKFGPSDFQILKVIGQGAFGKVFMVRRKGDSDSSDDANGIFAMKVMRKDNIIKKNHVDYMKAERDILTKVLHPFIVPLRYSFQTKSKLYLILDFINGGHLFFQLCRQGIFSEDEARIYTAEIVSAVSHLHSKGIVHRDLKPENILMDSHGHVMLTDFGMSKEIEESERSNSMCGTTEYMAPEILLGKGHNKDADWWSVGVLLYEMITGKAPFTHNNRKKLQEKIIKEKIKLPPYLTGEAHSLLKGLLQKDPSTRLGSGPNGDEQIKNHKWFRTINWNKLEARELQPKFKPSDVSGKDCTANFDRCWTTMPLEDSPASTPTAGDHFQGYTYVAPNPWLSSR</sequence>
<evidence type="ECO:0000256" key="5">
    <source>
        <dbReference type="ARBA" id="ARBA00022679"/>
    </source>
</evidence>